<evidence type="ECO:0000313" key="4">
    <source>
        <dbReference type="EMBL" id="MBX8643142.1"/>
    </source>
</evidence>
<dbReference type="GO" id="GO:0048038">
    <property type="term" value="F:quinone binding"/>
    <property type="evidence" value="ECO:0007669"/>
    <property type="project" value="InterPro"/>
</dbReference>
<protein>
    <submittedName>
        <fullName evidence="4">Formate hydrogenlyase</fullName>
    </submittedName>
</protein>
<comment type="caution">
    <text evidence="4">The sequence shown here is derived from an EMBL/GenBank/DDBJ whole genome shotgun (WGS) entry which is preliminary data.</text>
</comment>
<evidence type="ECO:0000259" key="2">
    <source>
        <dbReference type="Pfam" id="PF00346"/>
    </source>
</evidence>
<organism evidence="4 5">
    <name type="scientific">Candidatus Sysuiplasma superficiale</name>
    <dbReference type="NCBI Taxonomy" id="2823368"/>
    <lineage>
        <taxon>Archaea</taxon>
        <taxon>Methanobacteriati</taxon>
        <taxon>Thermoplasmatota</taxon>
        <taxon>Thermoplasmata</taxon>
        <taxon>Candidatus Sysuiplasmatales</taxon>
        <taxon>Candidatus Sysuiplasmataceae</taxon>
        <taxon>Candidatus Sysuiplasma</taxon>
    </lineage>
</organism>
<dbReference type="InterPro" id="IPR001135">
    <property type="entry name" value="NADH_Q_OxRdtase_suD"/>
</dbReference>
<evidence type="ECO:0000313" key="3">
    <source>
        <dbReference type="EMBL" id="MBX8630930.1"/>
    </source>
</evidence>
<dbReference type="InterPro" id="IPR029014">
    <property type="entry name" value="NiFe-Hase_large"/>
</dbReference>
<evidence type="ECO:0000256" key="1">
    <source>
        <dbReference type="ARBA" id="ARBA00023002"/>
    </source>
</evidence>
<dbReference type="Pfam" id="PF00346">
    <property type="entry name" value="Complex1_49kDa"/>
    <property type="match status" value="1"/>
</dbReference>
<reference evidence="4" key="1">
    <citation type="submission" date="2021-05" db="EMBL/GenBank/DDBJ databases">
        <title>Genomic insights into ecological role and evolution of a novel Thermoplasmata order Candidatus Sysuiplasmatales.</title>
        <authorList>
            <person name="Yuan Y."/>
        </authorList>
    </citation>
    <scope>NUCLEOTIDE SEQUENCE</scope>
    <source>
        <strain evidence="4">TUT19-bin139</strain>
        <strain evidence="3">YP2-bin.285</strain>
    </source>
</reference>
<evidence type="ECO:0000313" key="5">
    <source>
        <dbReference type="Proteomes" id="UP000750197"/>
    </source>
</evidence>
<dbReference type="SUPFAM" id="SSF56762">
    <property type="entry name" value="HydB/Nqo4-like"/>
    <property type="match status" value="1"/>
</dbReference>
<feature type="domain" description="NADH-quinone oxidoreductase subunit D" evidence="2">
    <location>
        <begin position="179"/>
        <end position="317"/>
    </location>
</feature>
<dbReference type="GO" id="GO:0016651">
    <property type="term" value="F:oxidoreductase activity, acting on NAD(P)H"/>
    <property type="evidence" value="ECO:0007669"/>
    <property type="project" value="InterPro"/>
</dbReference>
<dbReference type="EMBL" id="JAHEAC010000001">
    <property type="protein sequence ID" value="MBX8643142.1"/>
    <property type="molecule type" value="Genomic_DNA"/>
</dbReference>
<dbReference type="PANTHER" id="PTHR43485:SF1">
    <property type="entry name" value="FORMATE HYDROGENLYASE SUBUNIT 5-RELATED"/>
    <property type="match status" value="1"/>
</dbReference>
<name>A0A8J7YS89_9ARCH</name>
<sequence length="405" mass="45497">MSDERKILSGAFLRGERWYAVFRNMNDIEETDFGSLEAYENFRHITGIEDKDACGKGFVYGPSAGGLIETIRFRMRTDGERIEDISPDFSYKSRHLSISGLEPEAALLRVERLNGFHSAAYSTLFCRTVEEIHSIDVSRETQFARIIMCELERIASHLYVVGRLCEAASQNVATSHVCVLREKVLRIISRRFGHRYFFGVNSIGGISRKLNLAGIEKEINAVADEFCDIWDHLQMSTIFIDRIQNTCTVNREWTVGPVARASGFPTDERWKGKLLPYNELSFKYILEYNGDSLSRALVRSQEISESAAIIDQACGEAEGVQPSVPHRSDAGMSTGEYLGRIESPGGEIVLWLSEELGRIKYGYIRGPSLANLPAFISGIRGSVFTDFSFGWESFGMWVAEMGGLQ</sequence>
<keyword evidence="1" id="KW-0560">Oxidoreductase</keyword>
<dbReference type="Gene3D" id="1.10.645.10">
    <property type="entry name" value="Cytochrome-c3 Hydrogenase, chain B"/>
    <property type="match status" value="1"/>
</dbReference>
<proteinExistence type="predicted"/>
<accession>A0A8J7YS89</accession>
<gene>
    <name evidence="3" type="ORF">J9259_00170</name>
    <name evidence="4" type="ORF">KIY12_00190</name>
</gene>
<dbReference type="Proteomes" id="UP000750197">
    <property type="component" value="Unassembled WGS sequence"/>
</dbReference>
<dbReference type="AlphaFoldDB" id="A0A8J7YS89"/>
<dbReference type="PANTHER" id="PTHR43485">
    <property type="entry name" value="HYDROGENASE-4 COMPONENT G"/>
    <property type="match status" value="1"/>
</dbReference>
<dbReference type="GO" id="GO:0051287">
    <property type="term" value="F:NAD binding"/>
    <property type="evidence" value="ECO:0007669"/>
    <property type="project" value="InterPro"/>
</dbReference>
<dbReference type="InterPro" id="IPR052197">
    <property type="entry name" value="ComplexI_49kDa-like"/>
</dbReference>
<dbReference type="EMBL" id="JAGVSJ010000001">
    <property type="protein sequence ID" value="MBX8630930.1"/>
    <property type="molecule type" value="Genomic_DNA"/>
</dbReference>
<dbReference type="Proteomes" id="UP000716004">
    <property type="component" value="Unassembled WGS sequence"/>
</dbReference>